<dbReference type="AlphaFoldDB" id="A0A2A6PZT3"/>
<organism evidence="1 2">
    <name type="scientific">Escherichia coli</name>
    <dbReference type="NCBI Taxonomy" id="562"/>
    <lineage>
        <taxon>Bacteria</taxon>
        <taxon>Pseudomonadati</taxon>
        <taxon>Pseudomonadota</taxon>
        <taxon>Gammaproteobacteria</taxon>
        <taxon>Enterobacterales</taxon>
        <taxon>Enterobacteriaceae</taxon>
        <taxon>Escherichia</taxon>
    </lineage>
</organism>
<protein>
    <submittedName>
        <fullName evidence="1">Transposase</fullName>
    </submittedName>
</protein>
<reference evidence="1 2" key="1">
    <citation type="submission" date="2018-12" db="EMBL/GenBank/DDBJ databases">
        <title>Food and Water Safety Consortium.</title>
        <authorList>
            <person name="Tyson S."/>
            <person name="Peterson C.-L."/>
            <person name="Olson A."/>
            <person name="Tyler S."/>
            <person name="Cabral J."/>
            <person name="Lynch T."/>
            <person name="Knox N."/>
            <person name="Van Domselaar G."/>
            <person name="Graham M."/>
        </authorList>
    </citation>
    <scope>NUCLEOTIDE SEQUENCE [LARGE SCALE GENOMIC DNA]</scope>
    <source>
        <strain evidence="1 2">FWSEC0118</strain>
    </source>
</reference>
<sequence length="298" mass="35153">MRFNIWSTALLFFLNLSVVDANEISVMNIKYGYGDIYWGREASTSYPVIYPLYKSESYERFIIQHPDSIIADLYYLYYNISESENKKSQEIYDLDVSLTVSQEEYNVLARVVFNNKSNNDYFINKRMLPSYDAAFGAMCSASFLITTENIKLDYLGRSCDFGDYMRDWWLKIGGGEQFSYEVLLNHAYEFLPGGHQYQIGSLEFPVVTEQWFLEKKIYKTMFMILDWRSICPIKTDFPLVLKKRWLCPQYEFEIRKNNLKYILNRLGFNGDGSKEYFLIRTNQVSVYIDANKDTRLAP</sequence>
<dbReference type="Gene3D" id="2.60.40.2970">
    <property type="match status" value="1"/>
</dbReference>
<accession>A0A2A6PZT3</accession>
<name>A0A2A6PZT3_ECOLX</name>
<proteinExistence type="predicted"/>
<evidence type="ECO:0000313" key="1">
    <source>
        <dbReference type="EMBL" id="TJQ07673.1"/>
    </source>
</evidence>
<dbReference type="RefSeq" id="WP_086251884.1">
    <property type="nucleotide sequence ID" value="NZ_NEMS01000097.1"/>
</dbReference>
<dbReference type="EMBL" id="RRGJ01000080">
    <property type="protein sequence ID" value="TJQ07673.1"/>
    <property type="molecule type" value="Genomic_DNA"/>
</dbReference>
<evidence type="ECO:0000313" key="2">
    <source>
        <dbReference type="Proteomes" id="UP000309937"/>
    </source>
</evidence>
<comment type="caution">
    <text evidence="1">The sequence shown here is derived from an EMBL/GenBank/DDBJ whole genome shotgun (WGS) entry which is preliminary data.</text>
</comment>
<gene>
    <name evidence="1" type="ORF">C9Z68_24605</name>
</gene>
<dbReference type="Proteomes" id="UP000309937">
    <property type="component" value="Unassembled WGS sequence"/>
</dbReference>